<reference evidence="5" key="1">
    <citation type="submission" date="2021-03" db="EMBL/GenBank/DDBJ databases">
        <authorList>
            <person name="Li Z."/>
            <person name="Yang C."/>
        </authorList>
    </citation>
    <scope>NUCLEOTIDE SEQUENCE</scope>
    <source>
        <strain evidence="5">Dzin_1.0</strain>
        <tissue evidence="5">Leaf</tissue>
    </source>
</reference>
<feature type="chain" id="PRO_5038899293" description="Prolamin-like domain-containing protein" evidence="3">
    <location>
        <begin position="22"/>
        <end position="207"/>
    </location>
</feature>
<gene>
    <name evidence="5" type="ORF">J5N97_029148</name>
</gene>
<dbReference type="EMBL" id="JAGGNH010000009">
    <property type="protein sequence ID" value="KAJ0964026.1"/>
    <property type="molecule type" value="Genomic_DNA"/>
</dbReference>
<keyword evidence="6" id="KW-1185">Reference proteome</keyword>
<evidence type="ECO:0000313" key="5">
    <source>
        <dbReference type="EMBL" id="KAJ0964026.1"/>
    </source>
</evidence>
<feature type="region of interest" description="Disordered" evidence="2">
    <location>
        <begin position="127"/>
        <end position="207"/>
    </location>
</feature>
<proteinExistence type="predicted"/>
<evidence type="ECO:0000259" key="4">
    <source>
        <dbReference type="Pfam" id="PF05617"/>
    </source>
</evidence>
<feature type="signal peptide" evidence="3">
    <location>
        <begin position="1"/>
        <end position="21"/>
    </location>
</feature>
<feature type="compositionally biased region" description="Basic and acidic residues" evidence="2">
    <location>
        <begin position="175"/>
        <end position="207"/>
    </location>
</feature>
<evidence type="ECO:0000256" key="2">
    <source>
        <dbReference type="SAM" id="MobiDB-lite"/>
    </source>
</evidence>
<keyword evidence="1 3" id="KW-0732">Signal</keyword>
<feature type="compositionally biased region" description="Basic and acidic residues" evidence="2">
    <location>
        <begin position="129"/>
        <end position="149"/>
    </location>
</feature>
<feature type="domain" description="Prolamin-like" evidence="4">
    <location>
        <begin position="47"/>
        <end position="119"/>
    </location>
</feature>
<organism evidence="5 6">
    <name type="scientific">Dioscorea zingiberensis</name>
    <dbReference type="NCBI Taxonomy" id="325984"/>
    <lineage>
        <taxon>Eukaryota</taxon>
        <taxon>Viridiplantae</taxon>
        <taxon>Streptophyta</taxon>
        <taxon>Embryophyta</taxon>
        <taxon>Tracheophyta</taxon>
        <taxon>Spermatophyta</taxon>
        <taxon>Magnoliopsida</taxon>
        <taxon>Liliopsida</taxon>
        <taxon>Dioscoreales</taxon>
        <taxon>Dioscoreaceae</taxon>
        <taxon>Dioscorea</taxon>
    </lineage>
</organism>
<sequence>MHAKIWLTFTLISITIITSSTTSIHHRPLTQEDLPGDFPHEPRFMFKCWDIFDTDDGCVGEIYANLPSQGYDFNFTIPCCYHILNVAGDLQVSGRHCWPLVLTELRVPLVFADRVQSYCEYVASSVSDSKSDDDSKSGDDSKSEDEKKTLKGKATSGSEKDGKKEKKKKKISKKSCGEKKEGAKKKDDGEKLECKSDSSKDDDSGKK</sequence>
<name>A0A9D5BZR1_9LILI</name>
<dbReference type="InterPro" id="IPR008502">
    <property type="entry name" value="Prolamin-like"/>
</dbReference>
<dbReference type="AlphaFoldDB" id="A0A9D5BZR1"/>
<evidence type="ECO:0000313" key="6">
    <source>
        <dbReference type="Proteomes" id="UP001085076"/>
    </source>
</evidence>
<dbReference type="Proteomes" id="UP001085076">
    <property type="component" value="Miscellaneous, Linkage group lg09"/>
</dbReference>
<comment type="caution">
    <text evidence="5">The sequence shown here is derived from an EMBL/GenBank/DDBJ whole genome shotgun (WGS) entry which is preliminary data.</text>
</comment>
<reference evidence="5" key="2">
    <citation type="journal article" date="2022" name="Hortic Res">
        <title>The genome of Dioscorea zingiberensis sheds light on the biosynthesis, origin and evolution of the medicinally important diosgenin saponins.</title>
        <authorList>
            <person name="Li Y."/>
            <person name="Tan C."/>
            <person name="Li Z."/>
            <person name="Guo J."/>
            <person name="Li S."/>
            <person name="Chen X."/>
            <person name="Wang C."/>
            <person name="Dai X."/>
            <person name="Yang H."/>
            <person name="Song W."/>
            <person name="Hou L."/>
            <person name="Xu J."/>
            <person name="Tong Z."/>
            <person name="Xu A."/>
            <person name="Yuan X."/>
            <person name="Wang W."/>
            <person name="Yang Q."/>
            <person name="Chen L."/>
            <person name="Sun Z."/>
            <person name="Wang K."/>
            <person name="Pan B."/>
            <person name="Chen J."/>
            <person name="Bao Y."/>
            <person name="Liu F."/>
            <person name="Qi X."/>
            <person name="Gang D.R."/>
            <person name="Wen J."/>
            <person name="Li J."/>
        </authorList>
    </citation>
    <scope>NUCLEOTIDE SEQUENCE</scope>
    <source>
        <strain evidence="5">Dzin_1.0</strain>
    </source>
</reference>
<evidence type="ECO:0000256" key="1">
    <source>
        <dbReference type="ARBA" id="ARBA00022729"/>
    </source>
</evidence>
<dbReference type="Pfam" id="PF05617">
    <property type="entry name" value="Prolamin_like"/>
    <property type="match status" value="1"/>
</dbReference>
<protein>
    <recommendedName>
        <fullName evidence="4">Prolamin-like domain-containing protein</fullName>
    </recommendedName>
</protein>
<evidence type="ECO:0000256" key="3">
    <source>
        <dbReference type="SAM" id="SignalP"/>
    </source>
</evidence>
<accession>A0A9D5BZR1</accession>